<proteinExistence type="predicted"/>
<evidence type="ECO:0000313" key="1">
    <source>
        <dbReference type="EMBL" id="AXU06139.1"/>
    </source>
</evidence>
<keyword evidence="2" id="KW-1185">Reference proteome</keyword>
<gene>
    <name evidence="1" type="ORF">D0Z68_00975</name>
</gene>
<dbReference type="Proteomes" id="UP000258667">
    <property type="component" value="Chromosome"/>
</dbReference>
<evidence type="ECO:0000313" key="2">
    <source>
        <dbReference type="Proteomes" id="UP000258667"/>
    </source>
</evidence>
<sequence length="64" mass="7648">MKILTKQSRAKILRLSCSLRPFAMTMKPVHATMPAHNDYSLPFYYFFIKLPINKHCKYRSRDKN</sequence>
<reference evidence="1 2" key="1">
    <citation type="submission" date="2018-08" db="EMBL/GenBank/DDBJ databases">
        <title>Complete genomic DNA sequence of Rickettsia japonica in China.</title>
        <authorList>
            <person name="Lu Q."/>
            <person name="Li C."/>
        </authorList>
    </citation>
    <scope>NUCLEOTIDE SEQUENCE [LARGE SCALE GENOMIC DNA]</scope>
    <source>
        <strain evidence="1 2">LA4/2015</strain>
    </source>
</reference>
<protein>
    <recommendedName>
        <fullName evidence="3">Palindromic element RPE4 domain-containing protein</fullName>
    </recommendedName>
</protein>
<organism evidence="1 2">
    <name type="scientific">Rickettsia japonica</name>
    <dbReference type="NCBI Taxonomy" id="35790"/>
    <lineage>
        <taxon>Bacteria</taxon>
        <taxon>Pseudomonadati</taxon>
        <taxon>Pseudomonadota</taxon>
        <taxon>Alphaproteobacteria</taxon>
        <taxon>Rickettsiales</taxon>
        <taxon>Rickettsiaceae</taxon>
        <taxon>Rickettsieae</taxon>
        <taxon>Rickettsia</taxon>
        <taxon>spotted fever group</taxon>
    </lineage>
</organism>
<accession>A0ABN5P1N3</accession>
<name>A0ABN5P1N3_RICJA</name>
<dbReference type="EMBL" id="CP032049">
    <property type="protein sequence ID" value="AXU06139.1"/>
    <property type="molecule type" value="Genomic_DNA"/>
</dbReference>
<evidence type="ECO:0008006" key="3">
    <source>
        <dbReference type="Google" id="ProtNLM"/>
    </source>
</evidence>